<evidence type="ECO:0000313" key="14">
    <source>
        <dbReference type="Proteomes" id="UP000095039"/>
    </source>
</evidence>
<dbReference type="GO" id="GO:0015891">
    <property type="term" value="P:siderophore transport"/>
    <property type="evidence" value="ECO:0007669"/>
    <property type="project" value="InterPro"/>
</dbReference>
<dbReference type="InterPro" id="IPR037682">
    <property type="entry name" value="TonB_C"/>
</dbReference>
<protein>
    <recommendedName>
        <fullName evidence="10">Protein TonB</fullName>
    </recommendedName>
</protein>
<name>A0A1E5C3K3_9GAMM</name>
<sequence>MLRWILAVPVAGLCVLALFALMAAMVEPSRLNDRRASNSLAFDLVMVEPESELTRRERLLPPKPEPPPQSATPLTPVLNPQVTSTANTTAQPSISELLPDIAMDISVTGFETSLPVVSKLAATPASALPSMEVGTAQAATPTLRVEARYPAKALKRGIEGYVVISFTINEKGRPTDLKVVDSKPKRMFDREALRALKKWKYAPQRIGGQVIAQQDQTVKFDFTVAK</sequence>
<keyword evidence="8" id="KW-1133">Transmembrane helix</keyword>
<evidence type="ECO:0000256" key="1">
    <source>
        <dbReference type="ARBA" id="ARBA00004383"/>
    </source>
</evidence>
<comment type="similarity">
    <text evidence="2 10">Belongs to the TonB family.</text>
</comment>
<keyword evidence="10" id="KW-0735">Signal-anchor</keyword>
<evidence type="ECO:0000256" key="2">
    <source>
        <dbReference type="ARBA" id="ARBA00006555"/>
    </source>
</evidence>
<keyword evidence="6" id="KW-0812">Transmembrane</keyword>
<dbReference type="RefSeq" id="WP_016962432.1">
    <property type="nucleotide sequence ID" value="NZ_AJWN02000070.1"/>
</dbReference>
<evidence type="ECO:0000256" key="5">
    <source>
        <dbReference type="ARBA" id="ARBA00022519"/>
    </source>
</evidence>
<keyword evidence="7 10" id="KW-0653">Protein transport</keyword>
<dbReference type="PANTHER" id="PTHR33446">
    <property type="entry name" value="PROTEIN TONB-RELATED"/>
    <property type="match status" value="1"/>
</dbReference>
<feature type="region of interest" description="Disordered" evidence="11">
    <location>
        <begin position="53"/>
        <end position="90"/>
    </location>
</feature>
<keyword evidence="3 10" id="KW-0813">Transport</keyword>
<keyword evidence="9" id="KW-0472">Membrane</keyword>
<keyword evidence="4 10" id="KW-1003">Cell membrane</keyword>
<dbReference type="Proteomes" id="UP000095039">
    <property type="component" value="Unassembled WGS sequence"/>
</dbReference>
<proteinExistence type="inferred from homology"/>
<dbReference type="GO" id="GO:0055085">
    <property type="term" value="P:transmembrane transport"/>
    <property type="evidence" value="ECO:0007669"/>
    <property type="project" value="InterPro"/>
</dbReference>
<dbReference type="GO" id="GO:0030288">
    <property type="term" value="C:outer membrane-bounded periplasmic space"/>
    <property type="evidence" value="ECO:0007669"/>
    <property type="project" value="InterPro"/>
</dbReference>
<feature type="compositionally biased region" description="Pro residues" evidence="11">
    <location>
        <begin position="61"/>
        <end position="70"/>
    </location>
</feature>
<organism evidence="13 14">
    <name type="scientific">Enterovibrio norvegicus FF-454</name>
    <dbReference type="NCBI Taxonomy" id="1185651"/>
    <lineage>
        <taxon>Bacteria</taxon>
        <taxon>Pseudomonadati</taxon>
        <taxon>Pseudomonadota</taxon>
        <taxon>Gammaproteobacteria</taxon>
        <taxon>Vibrionales</taxon>
        <taxon>Vibrionaceae</taxon>
        <taxon>Enterovibrio</taxon>
    </lineage>
</organism>
<evidence type="ECO:0000256" key="3">
    <source>
        <dbReference type="ARBA" id="ARBA00022448"/>
    </source>
</evidence>
<dbReference type="AlphaFoldDB" id="A0A1E5C3K3"/>
<dbReference type="InterPro" id="IPR006260">
    <property type="entry name" value="TonB/TolA_C"/>
</dbReference>
<feature type="domain" description="TonB C-terminal" evidence="12">
    <location>
        <begin position="134"/>
        <end position="226"/>
    </location>
</feature>
<gene>
    <name evidence="13" type="ORF">A1OK_12270</name>
</gene>
<dbReference type="Gene3D" id="3.30.1150.10">
    <property type="match status" value="1"/>
</dbReference>
<accession>A0A1E5C3K3</accession>
<dbReference type="SUPFAM" id="SSF74653">
    <property type="entry name" value="TolA/TonB C-terminal domain"/>
    <property type="match status" value="1"/>
</dbReference>
<dbReference type="PRINTS" id="PR01374">
    <property type="entry name" value="TONBPROTEIN"/>
</dbReference>
<dbReference type="Pfam" id="PF03544">
    <property type="entry name" value="TonB_C"/>
    <property type="match status" value="1"/>
</dbReference>
<comment type="subcellular location">
    <subcellularLocation>
        <location evidence="1 10">Cell inner membrane</location>
        <topology evidence="1 10">Single-pass membrane protein</topology>
        <orientation evidence="1 10">Periplasmic side</orientation>
    </subcellularLocation>
</comment>
<dbReference type="EMBL" id="AJWN02000070">
    <property type="protein sequence ID" value="OEE60081.1"/>
    <property type="molecule type" value="Genomic_DNA"/>
</dbReference>
<evidence type="ECO:0000256" key="4">
    <source>
        <dbReference type="ARBA" id="ARBA00022475"/>
    </source>
</evidence>
<comment type="caution">
    <text evidence="13">The sequence shown here is derived from an EMBL/GenBank/DDBJ whole genome shotgun (WGS) entry which is preliminary data.</text>
</comment>
<dbReference type="GO" id="GO:0005886">
    <property type="term" value="C:plasma membrane"/>
    <property type="evidence" value="ECO:0007669"/>
    <property type="project" value="UniProtKB-SubCell"/>
</dbReference>
<feature type="compositionally biased region" description="Polar residues" evidence="11">
    <location>
        <begin position="78"/>
        <end position="90"/>
    </location>
</feature>
<keyword evidence="14" id="KW-1185">Reference proteome</keyword>
<dbReference type="InterPro" id="IPR003538">
    <property type="entry name" value="TonB"/>
</dbReference>
<evidence type="ECO:0000256" key="6">
    <source>
        <dbReference type="ARBA" id="ARBA00022692"/>
    </source>
</evidence>
<comment type="function">
    <text evidence="10">Interacts with outer membrane receptor proteins that carry out high-affinity binding and energy dependent uptake into the periplasmic space of specific substrates. It could act to transduce energy from the cytoplasmic membrane to specific energy-requiring processes in the outer membrane, resulting in the release into the periplasm of ligands bound by these outer membrane proteins.</text>
</comment>
<dbReference type="PROSITE" id="PS52015">
    <property type="entry name" value="TONB_CTD"/>
    <property type="match status" value="1"/>
</dbReference>
<keyword evidence="5 10" id="KW-0997">Cell inner membrane</keyword>
<evidence type="ECO:0000256" key="7">
    <source>
        <dbReference type="ARBA" id="ARBA00022927"/>
    </source>
</evidence>
<evidence type="ECO:0000256" key="8">
    <source>
        <dbReference type="ARBA" id="ARBA00022989"/>
    </source>
</evidence>
<dbReference type="GO" id="GO:0015031">
    <property type="term" value="P:protein transport"/>
    <property type="evidence" value="ECO:0007669"/>
    <property type="project" value="UniProtKB-UniRule"/>
</dbReference>
<dbReference type="NCBIfam" id="TIGR01352">
    <property type="entry name" value="tonB_Cterm"/>
    <property type="match status" value="1"/>
</dbReference>
<evidence type="ECO:0000313" key="13">
    <source>
        <dbReference type="EMBL" id="OEE60081.1"/>
    </source>
</evidence>
<reference evidence="13 14" key="1">
    <citation type="journal article" date="2012" name="Science">
        <title>Ecological populations of bacteria act as socially cohesive units of antibiotic production and resistance.</title>
        <authorList>
            <person name="Cordero O.X."/>
            <person name="Wildschutte H."/>
            <person name="Kirkup B."/>
            <person name="Proehl S."/>
            <person name="Ngo L."/>
            <person name="Hussain F."/>
            <person name="Le Roux F."/>
            <person name="Mincer T."/>
            <person name="Polz M.F."/>
        </authorList>
    </citation>
    <scope>NUCLEOTIDE SEQUENCE [LARGE SCALE GENOMIC DNA]</scope>
    <source>
        <strain evidence="13 14">FF-454</strain>
    </source>
</reference>
<evidence type="ECO:0000259" key="12">
    <source>
        <dbReference type="PROSITE" id="PS52015"/>
    </source>
</evidence>
<evidence type="ECO:0000256" key="9">
    <source>
        <dbReference type="ARBA" id="ARBA00023136"/>
    </source>
</evidence>
<dbReference type="GO" id="GO:0031992">
    <property type="term" value="F:energy transducer activity"/>
    <property type="evidence" value="ECO:0007669"/>
    <property type="project" value="InterPro"/>
</dbReference>
<evidence type="ECO:0000256" key="10">
    <source>
        <dbReference type="RuleBase" id="RU362123"/>
    </source>
</evidence>
<dbReference type="InterPro" id="IPR051045">
    <property type="entry name" value="TonB-dependent_transducer"/>
</dbReference>
<dbReference type="PANTHER" id="PTHR33446:SF14">
    <property type="entry name" value="PROTEIN TONB"/>
    <property type="match status" value="1"/>
</dbReference>
<evidence type="ECO:0000256" key="11">
    <source>
        <dbReference type="SAM" id="MobiDB-lite"/>
    </source>
</evidence>